<comment type="caution">
    <text evidence="3">The sequence shown here is derived from an EMBL/GenBank/DDBJ whole genome shotgun (WGS) entry which is preliminary data.</text>
</comment>
<evidence type="ECO:0000256" key="1">
    <source>
        <dbReference type="SAM" id="SignalP"/>
    </source>
</evidence>
<feature type="domain" description="M23ase beta-sheet core" evidence="2">
    <location>
        <begin position="166"/>
        <end position="261"/>
    </location>
</feature>
<dbReference type="Proteomes" id="UP000476030">
    <property type="component" value="Unassembled WGS sequence"/>
</dbReference>
<dbReference type="PANTHER" id="PTHR21666:SF285">
    <property type="entry name" value="M23 FAMILY METALLOPEPTIDASE"/>
    <property type="match status" value="1"/>
</dbReference>
<accession>A0A6L8W4U2</accession>
<dbReference type="InterPro" id="IPR050570">
    <property type="entry name" value="Cell_wall_metabolism_enzyme"/>
</dbReference>
<dbReference type="InterPro" id="IPR016047">
    <property type="entry name" value="M23ase_b-sheet_dom"/>
</dbReference>
<evidence type="ECO:0000259" key="2">
    <source>
        <dbReference type="Pfam" id="PF01551"/>
    </source>
</evidence>
<feature type="chain" id="PRO_5026897947" evidence="1">
    <location>
        <begin position="20"/>
        <end position="271"/>
    </location>
</feature>
<dbReference type="PANTHER" id="PTHR21666">
    <property type="entry name" value="PEPTIDASE-RELATED"/>
    <property type="match status" value="1"/>
</dbReference>
<keyword evidence="1" id="KW-0732">Signal</keyword>
<dbReference type="GO" id="GO:0004222">
    <property type="term" value="F:metalloendopeptidase activity"/>
    <property type="evidence" value="ECO:0007669"/>
    <property type="project" value="TreeGrafter"/>
</dbReference>
<dbReference type="FunFam" id="2.70.70.10:FF:000019">
    <property type="entry name" value="M23 family peptidase"/>
    <property type="match status" value="1"/>
</dbReference>
<dbReference type="EMBL" id="WTUW01000001">
    <property type="protein sequence ID" value="MZR29247.1"/>
    <property type="molecule type" value="Genomic_DNA"/>
</dbReference>
<evidence type="ECO:0000313" key="4">
    <source>
        <dbReference type="Proteomes" id="UP000476030"/>
    </source>
</evidence>
<organism evidence="3 4">
    <name type="scientific">Sneathiella litorea</name>
    <dbReference type="NCBI Taxonomy" id="2606216"/>
    <lineage>
        <taxon>Bacteria</taxon>
        <taxon>Pseudomonadati</taxon>
        <taxon>Pseudomonadota</taxon>
        <taxon>Alphaproteobacteria</taxon>
        <taxon>Sneathiellales</taxon>
        <taxon>Sneathiellaceae</taxon>
        <taxon>Sneathiella</taxon>
    </lineage>
</organism>
<name>A0A6L8W4U2_9PROT</name>
<dbReference type="Pfam" id="PF01551">
    <property type="entry name" value="Peptidase_M23"/>
    <property type="match status" value="1"/>
</dbReference>
<proteinExistence type="predicted"/>
<dbReference type="InterPro" id="IPR011055">
    <property type="entry name" value="Dup_hybrid_motif"/>
</dbReference>
<dbReference type="RefSeq" id="WP_161313733.1">
    <property type="nucleotide sequence ID" value="NZ_WTUW01000001.1"/>
</dbReference>
<sequence>MIRSLVFFAVFLISLNANAERVHLTGNFTQGGLIMGETEPDATVLFDGKQVTVAPSGRFLFGFGRDFKPTATLNIRYADGREDENILKITKREYSIERINGLPPSKVTPSAEFLARIKKENAEIARIRSIETKEEWFLSGWQWPVIGRVSGVYGSQRILNDIPKRPHFGLDIAAPTGTPVVASTEGVVQMAETDLYYTGGTIMIDHGYGLVSVYSHLSKLDVEAGQFVRQGEKIGEVGATGRATGPHLDWRLNWFGERLDPELLLGAMPQN</sequence>
<keyword evidence="4" id="KW-1185">Reference proteome</keyword>
<feature type="signal peptide" evidence="1">
    <location>
        <begin position="1"/>
        <end position="19"/>
    </location>
</feature>
<dbReference type="SUPFAM" id="SSF51261">
    <property type="entry name" value="Duplicated hybrid motif"/>
    <property type="match status" value="1"/>
</dbReference>
<dbReference type="AlphaFoldDB" id="A0A6L8W4U2"/>
<protein>
    <submittedName>
        <fullName evidence="3">Peptidoglycan DD-metalloendopeptidase family protein</fullName>
    </submittedName>
</protein>
<dbReference type="CDD" id="cd12797">
    <property type="entry name" value="M23_peptidase"/>
    <property type="match status" value="1"/>
</dbReference>
<reference evidence="3 4" key="1">
    <citation type="submission" date="2019-12" db="EMBL/GenBank/DDBJ databases">
        <title>Snethiella sp. nov. sp. isolated from sea sand.</title>
        <authorList>
            <person name="Kim J."/>
            <person name="Jeong S.E."/>
            <person name="Jung H.S."/>
            <person name="Jeon C.O."/>
        </authorList>
    </citation>
    <scope>NUCLEOTIDE SEQUENCE [LARGE SCALE GENOMIC DNA]</scope>
    <source>
        <strain evidence="3 4">DP05</strain>
    </source>
</reference>
<dbReference type="Gene3D" id="2.70.70.10">
    <property type="entry name" value="Glucose Permease (Domain IIA)"/>
    <property type="match status" value="1"/>
</dbReference>
<gene>
    <name evidence="3" type="ORF">GQE98_01235</name>
</gene>
<evidence type="ECO:0000313" key="3">
    <source>
        <dbReference type="EMBL" id="MZR29247.1"/>
    </source>
</evidence>